<feature type="domain" description="PPM-type phosphatase" evidence="5">
    <location>
        <begin position="780"/>
        <end position="1008"/>
    </location>
</feature>
<dbReference type="InterPro" id="IPR036457">
    <property type="entry name" value="PPM-type-like_dom_sf"/>
</dbReference>
<comment type="caution">
    <text evidence="6">The sequence shown here is derived from an EMBL/GenBank/DDBJ whole genome shotgun (WGS) entry which is preliminary data.</text>
</comment>
<dbReference type="Pfam" id="PF23010">
    <property type="entry name" value="RA_3"/>
    <property type="match status" value="1"/>
</dbReference>
<dbReference type="CDD" id="cd00143">
    <property type="entry name" value="PP2Cc"/>
    <property type="match status" value="1"/>
</dbReference>
<dbReference type="InterPro" id="IPR001611">
    <property type="entry name" value="Leu-rich_rpt"/>
</dbReference>
<dbReference type="GO" id="GO:0005737">
    <property type="term" value="C:cytoplasm"/>
    <property type="evidence" value="ECO:0007669"/>
    <property type="project" value="TreeGrafter"/>
</dbReference>
<dbReference type="InterPro" id="IPR055071">
    <property type="entry name" value="RA_PHLPP-like"/>
</dbReference>
<keyword evidence="7" id="KW-1185">Reference proteome</keyword>
<keyword evidence="3" id="KW-0677">Repeat</keyword>
<evidence type="ECO:0000313" key="6">
    <source>
        <dbReference type="EMBL" id="CAB3373379.1"/>
    </source>
</evidence>
<dbReference type="PANTHER" id="PTHR48051:SF1">
    <property type="entry name" value="RAS SUPPRESSOR PROTEIN 1"/>
    <property type="match status" value="1"/>
</dbReference>
<dbReference type="Pfam" id="PF00481">
    <property type="entry name" value="PP2C"/>
    <property type="match status" value="1"/>
</dbReference>
<dbReference type="SUPFAM" id="SSF81606">
    <property type="entry name" value="PP2C-like"/>
    <property type="match status" value="1"/>
</dbReference>
<dbReference type="PROSITE" id="PS51450">
    <property type="entry name" value="LRR"/>
    <property type="match status" value="3"/>
</dbReference>
<dbReference type="SUPFAM" id="SSF52058">
    <property type="entry name" value="L domain-like"/>
    <property type="match status" value="2"/>
</dbReference>
<dbReference type="PRINTS" id="PR00019">
    <property type="entry name" value="LEURICHRPT"/>
</dbReference>
<evidence type="ECO:0000259" key="5">
    <source>
        <dbReference type="PROSITE" id="PS51746"/>
    </source>
</evidence>
<organism evidence="6 7">
    <name type="scientific">Cloeon dipterum</name>
    <dbReference type="NCBI Taxonomy" id="197152"/>
    <lineage>
        <taxon>Eukaryota</taxon>
        <taxon>Metazoa</taxon>
        <taxon>Ecdysozoa</taxon>
        <taxon>Arthropoda</taxon>
        <taxon>Hexapoda</taxon>
        <taxon>Insecta</taxon>
        <taxon>Pterygota</taxon>
        <taxon>Palaeoptera</taxon>
        <taxon>Ephemeroptera</taxon>
        <taxon>Pisciforma</taxon>
        <taxon>Baetidae</taxon>
        <taxon>Cloeon</taxon>
    </lineage>
</organism>
<protein>
    <recommendedName>
        <fullName evidence="5">PPM-type phosphatase domain-containing protein</fullName>
    </recommendedName>
</protein>
<dbReference type="Gene3D" id="3.60.40.10">
    <property type="entry name" value="PPM-type phosphatase domain"/>
    <property type="match status" value="1"/>
</dbReference>
<evidence type="ECO:0000256" key="1">
    <source>
        <dbReference type="ARBA" id="ARBA00022614"/>
    </source>
</evidence>
<dbReference type="InterPro" id="IPR050216">
    <property type="entry name" value="LRR_domain-containing"/>
</dbReference>
<proteinExistence type="predicted"/>
<gene>
    <name evidence="6" type="ORF">CLODIP_2_CD13245</name>
</gene>
<evidence type="ECO:0000256" key="2">
    <source>
        <dbReference type="ARBA" id="ARBA00022723"/>
    </source>
</evidence>
<dbReference type="PROSITE" id="PS51746">
    <property type="entry name" value="PPM_2"/>
    <property type="match status" value="1"/>
</dbReference>
<dbReference type="AlphaFoldDB" id="A0A8S1CZ68"/>
<dbReference type="SMART" id="SM00364">
    <property type="entry name" value="LRR_BAC"/>
    <property type="match status" value="8"/>
</dbReference>
<dbReference type="Gene3D" id="3.80.10.10">
    <property type="entry name" value="Ribonuclease Inhibitor"/>
    <property type="match status" value="3"/>
</dbReference>
<dbReference type="OrthoDB" id="737510at2759"/>
<name>A0A8S1CZ68_9INSE</name>
<keyword evidence="2" id="KW-0479">Metal-binding</keyword>
<dbReference type="Pfam" id="PF13855">
    <property type="entry name" value="LRR_8"/>
    <property type="match status" value="3"/>
</dbReference>
<dbReference type="EMBL" id="CADEPI010000084">
    <property type="protein sequence ID" value="CAB3373379.1"/>
    <property type="molecule type" value="Genomic_DNA"/>
</dbReference>
<dbReference type="SMART" id="SM00369">
    <property type="entry name" value="LRR_TYP"/>
    <property type="match status" value="11"/>
</dbReference>
<evidence type="ECO:0000256" key="4">
    <source>
        <dbReference type="SAM" id="MobiDB-lite"/>
    </source>
</evidence>
<evidence type="ECO:0000256" key="3">
    <source>
        <dbReference type="ARBA" id="ARBA00022737"/>
    </source>
</evidence>
<accession>A0A8S1CZ68</accession>
<dbReference type="InterPro" id="IPR003591">
    <property type="entry name" value="Leu-rich_rpt_typical-subtyp"/>
</dbReference>
<sequence>MKTLTPEEKIGDVEGWVRVFAGPECSKSLAEDDHGTLVSVQTLTTSGDICRRFLGMSPDATLWAQYGAGPSWRLTSSEAPLLLQELFLRALGYDDPERRKRMGIDPELRHLLRFHTGPAEPQGPMPSLLGFPRAARLFVLKGLVVPRWRRRAIALLGSRLLLFPDAGADPELELELTGGRVEAQVPRGGCLVLRVVPCEYEIGTNNLPGAAANNKVAAGNKQQQQALFLGFQGETERDLWLAWLTKACDPQQQQQEQDLSAEDISPQDLTAESRLCLARSGLRSLPAQLLCGPRLTVLDIRDNLLTELPNDIWRLKGLQEMRLDRNALRELPDGLVQLHDLHTLSAAQNRITTLPAGLLGHMEALRSLTLNSNLLEAAAVSAAAQKPVRENGHANEGDGVESLGPLSHVDLRGNSLCGSIVLADYGALTSLDVSFNKVQSLDLAALEQLRRLHCASNELRHLALSGRSLEVLVAPNNKLQMVQVEPPPSRLQELDLSRNELTMMPSWLVECRGLSSIDVSHNQLTSLPEVVFLLPHLHTMQAGHNSLRSLPTIQNANLSLQILRLQSNALTALPPHLLNCCNRLVELNLSSNRLMVIFDDTGGQLKALRRLMASYNQLGDAALRQIARLPNLKALHLAYNRITQIPAICIDSWSEIQELVLSGNHLISLPESITSLRKLQVLRMHSNQIRSCPTVNQMLSLKVLDLSHNKLEQIDLARLAPPGLQCLDISCNHRLHVDPSHFNQYRSKRAMSLVDTSGQNRSCLPMSPYHEAAALELPWTLGFADGGAWSRFPICQLRLPAFCNTEALLGIFEGSGASGPEVAKLLAQSVPRLLLEERTLPDTAHEYMKYTILSAHRELRQKGQLSGANAVMCHISRPSPAKPYILRVASVGPQGVLLARIGGSCARLTKSAPHSEPNRVLGQSAEFPLVIPDPFVTEVILGETDQFIIGASERFWEYVPEEEAVREVAASLGTSRGSKEANTAAKRLVDLAQGYGCTNSISVMVLSLLGEGLRPSSQSVRVVTPGEAFLAQARSSPSGQSAEDDPHLEHLSSASSSHSVPLSRFATLPGFSDMGGDAEDEWTDTGSCAATSAGPEQLRCWEYMLEKNSRVLFDRDLQALRPTLPRVGKGGSDISSLKGSLRNRVMYTGHNAAYFGSLQRLLPTLTKETARKSPGFIRAPSAEMLQYVPEEDFGEMDPLQCGRMQRYWGVATTEL</sequence>
<dbReference type="Proteomes" id="UP000494165">
    <property type="component" value="Unassembled WGS sequence"/>
</dbReference>
<dbReference type="GO" id="GO:0046872">
    <property type="term" value="F:metal ion binding"/>
    <property type="evidence" value="ECO:0007669"/>
    <property type="project" value="UniProtKB-KW"/>
</dbReference>
<reference evidence="6 7" key="1">
    <citation type="submission" date="2020-04" db="EMBL/GenBank/DDBJ databases">
        <authorList>
            <person name="Alioto T."/>
            <person name="Alioto T."/>
            <person name="Gomez Garrido J."/>
        </authorList>
    </citation>
    <scope>NUCLEOTIDE SEQUENCE [LARGE SCALE GENOMIC DNA]</scope>
</reference>
<feature type="region of interest" description="Disordered" evidence="4">
    <location>
        <begin position="1032"/>
        <end position="1055"/>
    </location>
</feature>
<dbReference type="InterPro" id="IPR032675">
    <property type="entry name" value="LRR_dom_sf"/>
</dbReference>
<keyword evidence="1" id="KW-0433">Leucine-rich repeat</keyword>
<dbReference type="SMART" id="SM00332">
    <property type="entry name" value="PP2Cc"/>
    <property type="match status" value="1"/>
</dbReference>
<evidence type="ECO:0000313" key="7">
    <source>
        <dbReference type="Proteomes" id="UP000494165"/>
    </source>
</evidence>
<dbReference type="InterPro" id="IPR001932">
    <property type="entry name" value="PPM-type_phosphatase-like_dom"/>
</dbReference>
<dbReference type="PANTHER" id="PTHR48051">
    <property type="match status" value="1"/>
</dbReference>